<dbReference type="InterPro" id="IPR036386">
    <property type="entry name" value="HscB_C_sf"/>
</dbReference>
<reference evidence="4" key="1">
    <citation type="submission" date="2021-02" db="EMBL/GenBank/DDBJ databases">
        <authorList>
            <person name="Nowell W R."/>
        </authorList>
    </citation>
    <scope>NUCLEOTIDE SEQUENCE</scope>
</reference>
<evidence type="ECO:0000313" key="4">
    <source>
        <dbReference type="EMBL" id="CAF0863852.1"/>
    </source>
</evidence>
<dbReference type="Gene3D" id="1.20.1280.20">
    <property type="entry name" value="HscB, C-terminal domain"/>
    <property type="match status" value="1"/>
</dbReference>
<dbReference type="InterPro" id="IPR036869">
    <property type="entry name" value="J_dom_sf"/>
</dbReference>
<dbReference type="SUPFAM" id="SSF47144">
    <property type="entry name" value="HSC20 (HSCB), C-terminal oligomerisation domain"/>
    <property type="match status" value="1"/>
</dbReference>
<organism evidence="4 5">
    <name type="scientific">Adineta ricciae</name>
    <name type="common">Rotifer</name>
    <dbReference type="NCBI Taxonomy" id="249248"/>
    <lineage>
        <taxon>Eukaryota</taxon>
        <taxon>Metazoa</taxon>
        <taxon>Spiralia</taxon>
        <taxon>Gnathifera</taxon>
        <taxon>Rotifera</taxon>
        <taxon>Eurotatoria</taxon>
        <taxon>Bdelloidea</taxon>
        <taxon>Adinetida</taxon>
        <taxon>Adinetidae</taxon>
        <taxon>Adineta</taxon>
    </lineage>
</organism>
<dbReference type="GO" id="GO:0051259">
    <property type="term" value="P:protein complex oligomerization"/>
    <property type="evidence" value="ECO:0007669"/>
    <property type="project" value="InterPro"/>
</dbReference>
<dbReference type="Gene3D" id="1.10.287.110">
    <property type="entry name" value="DnaJ domain"/>
    <property type="match status" value="1"/>
</dbReference>
<dbReference type="Proteomes" id="UP000663828">
    <property type="component" value="Unassembled WGS sequence"/>
</dbReference>
<proteinExistence type="inferred from homology"/>
<comment type="caution">
    <text evidence="4">The sequence shown here is derived from an EMBL/GenBank/DDBJ whole genome shotgun (WGS) entry which is preliminary data.</text>
</comment>
<dbReference type="AlphaFoldDB" id="A0A813XDU5"/>
<comment type="similarity">
    <text evidence="1">Belongs to the HscB family.</text>
</comment>
<sequence>MFARLLQNRLRSGLLTSRLSLNTNTPLIEQCWQCQRQVDRSECQTHCPCEKHIILPVRSELDYFRLFDFSRSFEIDTKQLTRIFRNKMKFLHPDLFTNKSDTEKQHSQDQSSLLNEAYKTLLSPLARAHYLLKLENITLEESPVQLEPDFLMRIMEINEDLVEIISKNEPFPMELTIKMRQEIDDHMKQLSTALNQMDLTKAQEILARLQYFNNINDKLIDLEVKHGII</sequence>
<dbReference type="PROSITE" id="PS50076">
    <property type="entry name" value="DNAJ_2"/>
    <property type="match status" value="1"/>
</dbReference>
<dbReference type="GO" id="GO:0051087">
    <property type="term" value="F:protein-folding chaperone binding"/>
    <property type="evidence" value="ECO:0007669"/>
    <property type="project" value="InterPro"/>
</dbReference>
<dbReference type="NCBIfam" id="TIGR00714">
    <property type="entry name" value="hscB"/>
    <property type="match status" value="1"/>
</dbReference>
<evidence type="ECO:0000259" key="3">
    <source>
        <dbReference type="PROSITE" id="PS50076"/>
    </source>
</evidence>
<feature type="domain" description="J" evidence="3">
    <location>
        <begin position="62"/>
        <end position="134"/>
    </location>
</feature>
<dbReference type="PANTHER" id="PTHR14021">
    <property type="entry name" value="IRON-SULFUR CLUSTER CO-CHAPERONE PROTEIN HSCB"/>
    <property type="match status" value="1"/>
</dbReference>
<dbReference type="InterPro" id="IPR009073">
    <property type="entry name" value="HscB_oligo_C"/>
</dbReference>
<evidence type="ECO:0000313" key="5">
    <source>
        <dbReference type="Proteomes" id="UP000663828"/>
    </source>
</evidence>
<keyword evidence="2" id="KW-0143">Chaperone</keyword>
<dbReference type="Pfam" id="PF07743">
    <property type="entry name" value="HSCB_C"/>
    <property type="match status" value="1"/>
</dbReference>
<dbReference type="GO" id="GO:0001671">
    <property type="term" value="F:ATPase activator activity"/>
    <property type="evidence" value="ECO:0007669"/>
    <property type="project" value="InterPro"/>
</dbReference>
<dbReference type="EMBL" id="CAJNOR010000276">
    <property type="protein sequence ID" value="CAF0863852.1"/>
    <property type="molecule type" value="Genomic_DNA"/>
</dbReference>
<protein>
    <recommendedName>
        <fullName evidence="3">J domain-containing protein</fullName>
    </recommendedName>
</protein>
<dbReference type="GO" id="GO:0044571">
    <property type="term" value="P:[2Fe-2S] cluster assembly"/>
    <property type="evidence" value="ECO:0007669"/>
    <property type="project" value="InterPro"/>
</dbReference>
<accession>A0A813XDU5</accession>
<dbReference type="PANTHER" id="PTHR14021:SF15">
    <property type="entry name" value="IRON-SULFUR CLUSTER CO-CHAPERONE PROTEIN HSCB"/>
    <property type="match status" value="1"/>
</dbReference>
<dbReference type="SMART" id="SM00271">
    <property type="entry name" value="DnaJ"/>
    <property type="match status" value="1"/>
</dbReference>
<dbReference type="GO" id="GO:0005739">
    <property type="term" value="C:mitochondrion"/>
    <property type="evidence" value="ECO:0007669"/>
    <property type="project" value="TreeGrafter"/>
</dbReference>
<dbReference type="InterPro" id="IPR004640">
    <property type="entry name" value="HscB"/>
</dbReference>
<dbReference type="InterPro" id="IPR001623">
    <property type="entry name" value="DnaJ_domain"/>
</dbReference>
<gene>
    <name evidence="4" type="ORF">XAT740_LOCUS6132</name>
</gene>
<name>A0A813XDU5_ADIRI</name>
<keyword evidence="5" id="KW-1185">Reference proteome</keyword>
<dbReference type="SUPFAM" id="SSF46565">
    <property type="entry name" value="Chaperone J-domain"/>
    <property type="match status" value="1"/>
</dbReference>
<evidence type="ECO:0000256" key="1">
    <source>
        <dbReference type="ARBA" id="ARBA00010476"/>
    </source>
</evidence>
<evidence type="ECO:0000256" key="2">
    <source>
        <dbReference type="ARBA" id="ARBA00023186"/>
    </source>
</evidence>